<comment type="caution">
    <text evidence="2">The sequence shown here is derived from an EMBL/GenBank/DDBJ whole genome shotgun (WGS) entry which is preliminary data.</text>
</comment>
<feature type="compositionally biased region" description="Basic and acidic residues" evidence="1">
    <location>
        <begin position="27"/>
        <end position="38"/>
    </location>
</feature>
<dbReference type="Proteomes" id="UP000664859">
    <property type="component" value="Unassembled WGS sequence"/>
</dbReference>
<evidence type="ECO:0000256" key="1">
    <source>
        <dbReference type="SAM" id="MobiDB-lite"/>
    </source>
</evidence>
<sequence length="411" mass="45452">MSEPDGTQGPSLVPQDRALVAQLAELLRKHEQQEERQQQEQQRQQQQHQQDEQQQRHLMRRALQEIRQQQQKIQKLEDAHGVTVRHMQRQNERLRELEELNKQQRATEAQQQQQRQATDGVRTAHDVDTRAQQGAVILRGGIRGYRQSSPLPSMAKCKPVRKALTARAADGNDDCSGDDDSIASLDDATYSAGSDASDSTWVDSDSGERPGSTCDDSSAATASRAPLSRPHSAGGAAATGKANGKGEVRPAQAKQGRKCPHGRHRYICKDCGGKGICQHGRERRRCKDCGGAGVCEHGRRRRDCKDCGGAGICEHRRERRKCKHCGGAAGYTGQCRHTHLLTGDGSSALPSSVRVLQFARAMLWHTTAQPEVRAGRNTFRVCHRTLRLAGKGEQKMQNCGRDDEGSRRNTS</sequence>
<organism evidence="2 3">
    <name type="scientific">Tribonema minus</name>
    <dbReference type="NCBI Taxonomy" id="303371"/>
    <lineage>
        <taxon>Eukaryota</taxon>
        <taxon>Sar</taxon>
        <taxon>Stramenopiles</taxon>
        <taxon>Ochrophyta</taxon>
        <taxon>PX clade</taxon>
        <taxon>Xanthophyceae</taxon>
        <taxon>Tribonematales</taxon>
        <taxon>Tribonemataceae</taxon>
        <taxon>Tribonema</taxon>
    </lineage>
</organism>
<dbReference type="AlphaFoldDB" id="A0A835YUC7"/>
<protein>
    <submittedName>
        <fullName evidence="2">Uncharacterized protein</fullName>
    </submittedName>
</protein>
<proteinExistence type="predicted"/>
<keyword evidence="3" id="KW-1185">Reference proteome</keyword>
<feature type="region of interest" description="Disordered" evidence="1">
    <location>
        <begin position="27"/>
        <end position="132"/>
    </location>
</feature>
<feature type="compositionally biased region" description="Basic and acidic residues" evidence="1">
    <location>
        <begin position="89"/>
        <end position="102"/>
    </location>
</feature>
<dbReference type="OrthoDB" id="2163142at2759"/>
<feature type="compositionally biased region" description="Low complexity" evidence="1">
    <location>
        <begin position="103"/>
        <end position="118"/>
    </location>
</feature>
<feature type="region of interest" description="Disordered" evidence="1">
    <location>
        <begin position="186"/>
        <end position="258"/>
    </location>
</feature>
<evidence type="ECO:0000313" key="2">
    <source>
        <dbReference type="EMBL" id="KAG5181560.1"/>
    </source>
</evidence>
<dbReference type="EMBL" id="JAFCMP010000313">
    <property type="protein sequence ID" value="KAG5181560.1"/>
    <property type="molecule type" value="Genomic_DNA"/>
</dbReference>
<evidence type="ECO:0000313" key="3">
    <source>
        <dbReference type="Proteomes" id="UP000664859"/>
    </source>
</evidence>
<name>A0A835YUC7_9STRA</name>
<feature type="compositionally biased region" description="Polar residues" evidence="1">
    <location>
        <begin position="191"/>
        <end position="203"/>
    </location>
</feature>
<feature type="compositionally biased region" description="Low complexity" evidence="1">
    <location>
        <begin position="39"/>
        <end position="48"/>
    </location>
</feature>
<feature type="compositionally biased region" description="Low complexity" evidence="1">
    <location>
        <begin position="212"/>
        <end position="225"/>
    </location>
</feature>
<gene>
    <name evidence="2" type="ORF">JKP88DRAFT_354680</name>
</gene>
<feature type="compositionally biased region" description="Low complexity" evidence="1">
    <location>
        <begin position="233"/>
        <end position="242"/>
    </location>
</feature>
<accession>A0A835YUC7</accession>
<reference evidence="2" key="1">
    <citation type="submission" date="2021-02" db="EMBL/GenBank/DDBJ databases">
        <title>First Annotated Genome of the Yellow-green Alga Tribonema minus.</title>
        <authorList>
            <person name="Mahan K.M."/>
        </authorList>
    </citation>
    <scope>NUCLEOTIDE SEQUENCE</scope>
    <source>
        <strain evidence="2">UTEX B ZZ1240</strain>
    </source>
</reference>